<sequence>MPREPVERHVGAGTGAAHAVDIGCAHHRQALLSAGDHFAERASGLDDTADRASRPSAAFRRRASLLRAATSS</sequence>
<gene>
    <name evidence="1" type="ORF">ACFQVD_15285</name>
</gene>
<evidence type="ECO:0000313" key="2">
    <source>
        <dbReference type="Proteomes" id="UP001596514"/>
    </source>
</evidence>
<dbReference type="EMBL" id="JBHTEE010000001">
    <property type="protein sequence ID" value="MFC7601456.1"/>
    <property type="molecule type" value="Genomic_DNA"/>
</dbReference>
<dbReference type="RefSeq" id="WP_343980703.1">
    <property type="nucleotide sequence ID" value="NZ_BAAAGK010000204.1"/>
</dbReference>
<accession>A0ABW2T107</accession>
<organism evidence="1 2">
    <name type="scientific">Streptosporangium amethystogenes subsp. fukuiense</name>
    <dbReference type="NCBI Taxonomy" id="698418"/>
    <lineage>
        <taxon>Bacteria</taxon>
        <taxon>Bacillati</taxon>
        <taxon>Actinomycetota</taxon>
        <taxon>Actinomycetes</taxon>
        <taxon>Streptosporangiales</taxon>
        <taxon>Streptosporangiaceae</taxon>
        <taxon>Streptosporangium</taxon>
    </lineage>
</organism>
<dbReference type="Proteomes" id="UP001596514">
    <property type="component" value="Unassembled WGS sequence"/>
</dbReference>
<evidence type="ECO:0000313" key="1">
    <source>
        <dbReference type="EMBL" id="MFC7601456.1"/>
    </source>
</evidence>
<name>A0ABW2T107_9ACTN</name>
<keyword evidence="2" id="KW-1185">Reference proteome</keyword>
<comment type="caution">
    <text evidence="1">The sequence shown here is derived from an EMBL/GenBank/DDBJ whole genome shotgun (WGS) entry which is preliminary data.</text>
</comment>
<reference evidence="2" key="1">
    <citation type="journal article" date="2019" name="Int. J. Syst. Evol. Microbiol.">
        <title>The Global Catalogue of Microorganisms (GCM) 10K type strain sequencing project: providing services to taxonomists for standard genome sequencing and annotation.</title>
        <authorList>
            <consortium name="The Broad Institute Genomics Platform"/>
            <consortium name="The Broad Institute Genome Sequencing Center for Infectious Disease"/>
            <person name="Wu L."/>
            <person name="Ma J."/>
        </authorList>
    </citation>
    <scope>NUCLEOTIDE SEQUENCE [LARGE SCALE GENOMIC DNA]</scope>
    <source>
        <strain evidence="2">JCM 10083</strain>
    </source>
</reference>
<protein>
    <submittedName>
        <fullName evidence="1">Uncharacterized protein</fullName>
    </submittedName>
</protein>
<proteinExistence type="predicted"/>